<dbReference type="Pfam" id="PF14512">
    <property type="entry name" value="TM1586_NiRdase"/>
    <property type="match status" value="1"/>
</dbReference>
<gene>
    <name evidence="7" type="ORF">SAMN02745975_01853</name>
</gene>
<evidence type="ECO:0000256" key="3">
    <source>
        <dbReference type="ARBA" id="ARBA00022630"/>
    </source>
</evidence>
<evidence type="ECO:0000256" key="2">
    <source>
        <dbReference type="ARBA" id="ARBA00007118"/>
    </source>
</evidence>
<keyword evidence="4" id="KW-0288">FMN</keyword>
<dbReference type="PANTHER" id="PTHR43673">
    <property type="entry name" value="NAD(P)H NITROREDUCTASE YDGI-RELATED"/>
    <property type="match status" value="1"/>
</dbReference>
<proteinExistence type="inferred from homology"/>
<accession>A0A1M6IH19</accession>
<comment type="cofactor">
    <cofactor evidence="1">
        <name>FMN</name>
        <dbReference type="ChEBI" id="CHEBI:58210"/>
    </cofactor>
</comment>
<dbReference type="Gene3D" id="3.40.109.10">
    <property type="entry name" value="NADH Oxidase"/>
    <property type="match status" value="1"/>
</dbReference>
<dbReference type="AlphaFoldDB" id="A0A1M6IH19"/>
<dbReference type="SUPFAM" id="SSF55469">
    <property type="entry name" value="FMN-dependent nitroreductase-like"/>
    <property type="match status" value="2"/>
</dbReference>
<dbReference type="InterPro" id="IPR029478">
    <property type="entry name" value="TM1586_NiRdase"/>
</dbReference>
<name>A0A1M6IH19_9FIRM</name>
<dbReference type="InterPro" id="IPR000415">
    <property type="entry name" value="Nitroreductase-like"/>
</dbReference>
<dbReference type="EMBL" id="FQZV01000021">
    <property type="protein sequence ID" value="SHJ33722.1"/>
    <property type="molecule type" value="Genomic_DNA"/>
</dbReference>
<organism evidence="7 8">
    <name type="scientific">Geosporobacter subterraneus DSM 17957</name>
    <dbReference type="NCBI Taxonomy" id="1121919"/>
    <lineage>
        <taxon>Bacteria</taxon>
        <taxon>Bacillati</taxon>
        <taxon>Bacillota</taxon>
        <taxon>Clostridia</taxon>
        <taxon>Peptostreptococcales</taxon>
        <taxon>Thermotaleaceae</taxon>
        <taxon>Geosporobacter</taxon>
    </lineage>
</organism>
<dbReference type="PANTHER" id="PTHR43673:SF2">
    <property type="entry name" value="NITROREDUCTASE"/>
    <property type="match status" value="1"/>
</dbReference>
<reference evidence="8" key="1">
    <citation type="submission" date="2016-11" db="EMBL/GenBank/DDBJ databases">
        <authorList>
            <person name="Varghese N."/>
            <person name="Submissions S."/>
        </authorList>
    </citation>
    <scope>NUCLEOTIDE SEQUENCE [LARGE SCALE GENOMIC DNA]</scope>
    <source>
        <strain evidence="8">DSM 17957</strain>
    </source>
</reference>
<dbReference type="STRING" id="1121919.SAMN02745975_01853"/>
<dbReference type="OrthoDB" id="9814075at2"/>
<protein>
    <submittedName>
        <fullName evidence="7">Nitroreductase</fullName>
    </submittedName>
</protein>
<feature type="domain" description="Putative nitroreductase TM1586" evidence="6">
    <location>
        <begin position="2"/>
        <end position="244"/>
    </location>
</feature>
<dbReference type="RefSeq" id="WP_110941003.1">
    <property type="nucleotide sequence ID" value="NZ_FQZV01000021.1"/>
</dbReference>
<dbReference type="Proteomes" id="UP000184536">
    <property type="component" value="Unassembled WGS sequence"/>
</dbReference>
<evidence type="ECO:0000313" key="8">
    <source>
        <dbReference type="Proteomes" id="UP000184536"/>
    </source>
</evidence>
<keyword evidence="5" id="KW-0560">Oxidoreductase</keyword>
<dbReference type="CDD" id="cd02062">
    <property type="entry name" value="Nitro_FMN_reductase"/>
    <property type="match status" value="1"/>
</dbReference>
<evidence type="ECO:0000256" key="4">
    <source>
        <dbReference type="ARBA" id="ARBA00022643"/>
    </source>
</evidence>
<dbReference type="Gene3D" id="3.40.109.30">
    <property type="entry name" value="putative nitroreductase (tm1586), domain 2"/>
    <property type="match status" value="1"/>
</dbReference>
<keyword evidence="3" id="KW-0285">Flavoprotein</keyword>
<keyword evidence="8" id="KW-1185">Reference proteome</keyword>
<evidence type="ECO:0000259" key="6">
    <source>
        <dbReference type="Pfam" id="PF14512"/>
    </source>
</evidence>
<sequence>MYKQCFQRKSVRQYMEEPLAAEMLMKVDRIVKKVGLLYNHIPMRIELVENGEKIHAVMSGFLGSYGKIKAPHYLAVISETKEGYHENVGFAVEEAVLKLTELGIGTCWIGGFFDRKLIQNVVEIKKDEKVVVLVAFGKEKRGIWGEGLRTFAGFAKRKKIEEFAFWNDLNGSVVEYMEKHPEWKSIMEAVRVAPSAVNLQPWRFIFREGRIDIYAKSGVSPKISEDSCLYRIDVGIAMQHLSIGCLEEGIEGFFERLACEVFPGHVYISSYVIRR</sequence>
<evidence type="ECO:0000313" key="7">
    <source>
        <dbReference type="EMBL" id="SHJ33722.1"/>
    </source>
</evidence>
<evidence type="ECO:0000256" key="5">
    <source>
        <dbReference type="ARBA" id="ARBA00023002"/>
    </source>
</evidence>
<comment type="similarity">
    <text evidence="2">Belongs to the nitroreductase family.</text>
</comment>
<dbReference type="GO" id="GO:0016491">
    <property type="term" value="F:oxidoreductase activity"/>
    <property type="evidence" value="ECO:0007669"/>
    <property type="project" value="UniProtKB-KW"/>
</dbReference>
<evidence type="ECO:0000256" key="1">
    <source>
        <dbReference type="ARBA" id="ARBA00001917"/>
    </source>
</evidence>